<accession>A0A8J3WJQ8</accession>
<proteinExistence type="inferred from homology"/>
<dbReference type="AlphaFoldDB" id="A0A8J3WJQ8"/>
<keyword evidence="3" id="KW-0132">Cell division</keyword>
<gene>
    <name evidence="7" type="ORF">Psi01_25380</name>
</gene>
<evidence type="ECO:0000313" key="7">
    <source>
        <dbReference type="EMBL" id="GIH91908.1"/>
    </source>
</evidence>
<dbReference type="Pfam" id="PF04686">
    <property type="entry name" value="SsgA"/>
    <property type="match status" value="1"/>
</dbReference>
<dbReference type="GO" id="GO:0000917">
    <property type="term" value="P:division septum assembly"/>
    <property type="evidence" value="ECO:0007669"/>
    <property type="project" value="UniProtKB-KW"/>
</dbReference>
<keyword evidence="6" id="KW-0131">Cell cycle</keyword>
<evidence type="ECO:0000313" key="8">
    <source>
        <dbReference type="Proteomes" id="UP000619788"/>
    </source>
</evidence>
<dbReference type="EMBL" id="BOOJ01000023">
    <property type="protein sequence ID" value="GIH91908.1"/>
    <property type="molecule type" value="Genomic_DNA"/>
</dbReference>
<dbReference type="InterPro" id="IPR038658">
    <property type="entry name" value="SsgB_sf"/>
</dbReference>
<comment type="subcellular location">
    <subcellularLocation>
        <location evidence="1">Cell septum</location>
    </subcellularLocation>
</comment>
<reference evidence="7 8" key="1">
    <citation type="submission" date="2021-01" db="EMBL/GenBank/DDBJ databases">
        <title>Whole genome shotgun sequence of Planobispora siamensis NBRC 107568.</title>
        <authorList>
            <person name="Komaki H."/>
            <person name="Tamura T."/>
        </authorList>
    </citation>
    <scope>NUCLEOTIDE SEQUENCE [LARGE SCALE GENOMIC DNA]</scope>
    <source>
        <strain evidence="7 8">NBRC 107568</strain>
    </source>
</reference>
<dbReference type="GO" id="GO:0030435">
    <property type="term" value="P:sporulation resulting in formation of a cellular spore"/>
    <property type="evidence" value="ECO:0007669"/>
    <property type="project" value="UniProtKB-KW"/>
</dbReference>
<dbReference type="InterPro" id="IPR006776">
    <property type="entry name" value="SsgB"/>
</dbReference>
<evidence type="ECO:0000256" key="2">
    <source>
        <dbReference type="ARBA" id="ARBA00009323"/>
    </source>
</evidence>
<organism evidence="7 8">
    <name type="scientific">Planobispora siamensis</name>
    <dbReference type="NCBI Taxonomy" id="936338"/>
    <lineage>
        <taxon>Bacteria</taxon>
        <taxon>Bacillati</taxon>
        <taxon>Actinomycetota</taxon>
        <taxon>Actinomycetes</taxon>
        <taxon>Streptosporangiales</taxon>
        <taxon>Streptosporangiaceae</taxon>
        <taxon>Planobispora</taxon>
    </lineage>
</organism>
<evidence type="ECO:0000256" key="1">
    <source>
        <dbReference type="ARBA" id="ARBA00004431"/>
    </source>
</evidence>
<sequence>MSTVTEGLTLWPVAEPTTPLPAVLAYSTTSPCEIKLAFMNAGLRETFDYSFDRDLLADALIADADQIVGVGTVQARQGEPLDYLVLRLWQDDGTGGGEWWELLVSQKRIEEIVQQIYALVPMGAERELLTAQLDTALAAILSEAAR</sequence>
<comment type="caution">
    <text evidence="7">The sequence shown here is derived from an EMBL/GenBank/DDBJ whole genome shotgun (WGS) entry which is preliminary data.</text>
</comment>
<dbReference type="RefSeq" id="WP_204064158.1">
    <property type="nucleotide sequence ID" value="NZ_BOOJ01000023.1"/>
</dbReference>
<protein>
    <submittedName>
        <fullName evidence="7">Uncharacterized protein</fullName>
    </submittedName>
</protein>
<keyword evidence="8" id="KW-1185">Reference proteome</keyword>
<dbReference type="GO" id="GO:0030428">
    <property type="term" value="C:cell septum"/>
    <property type="evidence" value="ECO:0007669"/>
    <property type="project" value="UniProtKB-SubCell"/>
</dbReference>
<evidence type="ECO:0000256" key="6">
    <source>
        <dbReference type="ARBA" id="ARBA00023306"/>
    </source>
</evidence>
<keyword evidence="5" id="KW-0717">Septation</keyword>
<comment type="similarity">
    <text evidence="2">Belongs to the SsgA family.</text>
</comment>
<evidence type="ECO:0000256" key="5">
    <source>
        <dbReference type="ARBA" id="ARBA00023210"/>
    </source>
</evidence>
<dbReference type="Gene3D" id="2.30.31.20">
    <property type="entry name" value="Sporulation-specific cell division protein SsgB"/>
    <property type="match status" value="1"/>
</dbReference>
<evidence type="ECO:0000256" key="4">
    <source>
        <dbReference type="ARBA" id="ARBA00022969"/>
    </source>
</evidence>
<name>A0A8J3WJQ8_9ACTN</name>
<dbReference type="Proteomes" id="UP000619788">
    <property type="component" value="Unassembled WGS sequence"/>
</dbReference>
<evidence type="ECO:0000256" key="3">
    <source>
        <dbReference type="ARBA" id="ARBA00022618"/>
    </source>
</evidence>
<keyword evidence="4" id="KW-0749">Sporulation</keyword>